<keyword evidence="4" id="KW-1185">Reference proteome</keyword>
<reference evidence="4" key="1">
    <citation type="journal article" date="2013" name="Genetics">
        <title>The draft genome and transcriptome of Panagrellus redivivus are shaped by the harsh demands of a free-living lifestyle.</title>
        <authorList>
            <person name="Srinivasan J."/>
            <person name="Dillman A.R."/>
            <person name="Macchietto M.G."/>
            <person name="Heikkinen L."/>
            <person name="Lakso M."/>
            <person name="Fracchia K.M."/>
            <person name="Antoshechkin I."/>
            <person name="Mortazavi A."/>
            <person name="Wong G."/>
            <person name="Sternberg P.W."/>
        </authorList>
    </citation>
    <scope>NUCLEOTIDE SEQUENCE [LARGE SCALE GENOMIC DNA]</scope>
    <source>
        <strain evidence="4">MT8872</strain>
    </source>
</reference>
<dbReference type="Pfam" id="PF01253">
    <property type="entry name" value="SUI1"/>
    <property type="match status" value="1"/>
</dbReference>
<feature type="region of interest" description="Disordered" evidence="2">
    <location>
        <begin position="53"/>
        <end position="83"/>
    </location>
</feature>
<accession>A0A7E4ZPX1</accession>
<dbReference type="InterPro" id="IPR001950">
    <property type="entry name" value="SUI1"/>
</dbReference>
<dbReference type="InterPro" id="IPR036877">
    <property type="entry name" value="SUI1_dom_sf"/>
</dbReference>
<dbReference type="PROSITE" id="PS50296">
    <property type="entry name" value="SUI1"/>
    <property type="match status" value="1"/>
</dbReference>
<dbReference type="GO" id="GO:0003743">
    <property type="term" value="F:translation initiation factor activity"/>
    <property type="evidence" value="ECO:0007669"/>
    <property type="project" value="InterPro"/>
</dbReference>
<dbReference type="AlphaFoldDB" id="A0A7E4ZPX1"/>
<dbReference type="PANTHER" id="PTHR12789">
    <property type="entry name" value="DENSITY-REGULATED PROTEIN HOMOLOG"/>
    <property type="match status" value="1"/>
</dbReference>
<dbReference type="GO" id="GO:0003729">
    <property type="term" value="F:mRNA binding"/>
    <property type="evidence" value="ECO:0007669"/>
    <property type="project" value="TreeGrafter"/>
</dbReference>
<dbReference type="Gene3D" id="3.30.780.10">
    <property type="entry name" value="SUI1-like domain"/>
    <property type="match status" value="1"/>
</dbReference>
<evidence type="ECO:0000259" key="3">
    <source>
        <dbReference type="PROSITE" id="PS50296"/>
    </source>
</evidence>
<dbReference type="Pfam" id="PF21023">
    <property type="entry name" value="DENR_N"/>
    <property type="match status" value="1"/>
</dbReference>
<feature type="domain" description="SUI1" evidence="3">
    <location>
        <begin position="83"/>
        <end position="150"/>
    </location>
</feature>
<comment type="similarity">
    <text evidence="1">Belongs to the DENR family.</text>
</comment>
<dbReference type="InterPro" id="IPR046447">
    <property type="entry name" value="DENR_C"/>
</dbReference>
<evidence type="ECO:0000313" key="4">
    <source>
        <dbReference type="Proteomes" id="UP000492821"/>
    </source>
</evidence>
<sequence>MASADVQYPLHVQYCGACTMPLEYCEYSNCKAACREWLEKNLPDLAGELTIDPAATDDKKSQKRGGKGTAKPNKKGAAGPSKVTLQISARSKNKNVTLVKGLTAFGVEPKVAGKFFANKFACGCSVTGTDEITIQGDFKDELFDLIPEKWSQITDDDIEDLGGESNKKKEKE</sequence>
<proteinExistence type="inferred from homology"/>
<name>A0A7E4ZPX1_PANRE</name>
<dbReference type="WBParaSite" id="Pan_g10382.t1">
    <property type="protein sequence ID" value="Pan_g10382.t1"/>
    <property type="gene ID" value="Pan_g10382"/>
</dbReference>
<dbReference type="Proteomes" id="UP000492821">
    <property type="component" value="Unassembled WGS sequence"/>
</dbReference>
<dbReference type="GO" id="GO:0001731">
    <property type="term" value="P:formation of translation preinitiation complex"/>
    <property type="evidence" value="ECO:0007669"/>
    <property type="project" value="TreeGrafter"/>
</dbReference>
<dbReference type="SUPFAM" id="SSF55159">
    <property type="entry name" value="eIF1-like"/>
    <property type="match status" value="1"/>
</dbReference>
<dbReference type="InterPro" id="IPR048517">
    <property type="entry name" value="DENR_N"/>
</dbReference>
<dbReference type="PANTHER" id="PTHR12789:SF0">
    <property type="entry name" value="DENSITY-REGULATED PROTEIN"/>
    <property type="match status" value="1"/>
</dbReference>
<evidence type="ECO:0000256" key="2">
    <source>
        <dbReference type="SAM" id="MobiDB-lite"/>
    </source>
</evidence>
<organism evidence="4 5">
    <name type="scientific">Panagrellus redivivus</name>
    <name type="common">Microworm</name>
    <dbReference type="NCBI Taxonomy" id="6233"/>
    <lineage>
        <taxon>Eukaryota</taxon>
        <taxon>Metazoa</taxon>
        <taxon>Ecdysozoa</taxon>
        <taxon>Nematoda</taxon>
        <taxon>Chromadorea</taxon>
        <taxon>Rhabditida</taxon>
        <taxon>Tylenchina</taxon>
        <taxon>Panagrolaimomorpha</taxon>
        <taxon>Panagrolaimoidea</taxon>
        <taxon>Panagrolaimidae</taxon>
        <taxon>Panagrellus</taxon>
    </lineage>
</organism>
<evidence type="ECO:0000313" key="5">
    <source>
        <dbReference type="WBParaSite" id="Pan_g10382.t1"/>
    </source>
</evidence>
<evidence type="ECO:0000256" key="1">
    <source>
        <dbReference type="ARBA" id="ARBA00007514"/>
    </source>
</evidence>
<dbReference type="CDD" id="cd11607">
    <property type="entry name" value="DENR_C"/>
    <property type="match status" value="1"/>
</dbReference>
<dbReference type="GO" id="GO:0002188">
    <property type="term" value="P:translation reinitiation"/>
    <property type="evidence" value="ECO:0007669"/>
    <property type="project" value="TreeGrafter"/>
</dbReference>
<reference evidence="5" key="2">
    <citation type="submission" date="2020-10" db="UniProtKB">
        <authorList>
            <consortium name="WormBaseParasite"/>
        </authorList>
    </citation>
    <scope>IDENTIFICATION</scope>
</reference>
<protein>
    <submittedName>
        <fullName evidence="5">SUI1 domain-containing protein</fullName>
    </submittedName>
</protein>
<dbReference type="InterPro" id="IPR050318">
    <property type="entry name" value="DENR/SUI1_TIF"/>
</dbReference>